<dbReference type="InterPro" id="IPR029058">
    <property type="entry name" value="AB_hydrolase_fold"/>
</dbReference>
<reference evidence="1 2" key="1">
    <citation type="submission" date="2023-08" db="EMBL/GenBank/DDBJ databases">
        <title>Black Yeasts Isolated from many extreme environments.</title>
        <authorList>
            <person name="Coleine C."/>
            <person name="Stajich J.E."/>
            <person name="Selbmann L."/>
        </authorList>
    </citation>
    <scope>NUCLEOTIDE SEQUENCE [LARGE SCALE GENOMIC DNA]</scope>
    <source>
        <strain evidence="1 2">CCFEE 536</strain>
    </source>
</reference>
<dbReference type="EMBL" id="JAVRRA010009744">
    <property type="protein sequence ID" value="KAK5245440.1"/>
    <property type="molecule type" value="Genomic_DNA"/>
</dbReference>
<dbReference type="Proteomes" id="UP001357485">
    <property type="component" value="Unassembled WGS sequence"/>
</dbReference>
<name>A0ABR0LVF9_9PEZI</name>
<dbReference type="SUPFAM" id="SSF53474">
    <property type="entry name" value="alpha/beta-Hydrolases"/>
    <property type="match status" value="1"/>
</dbReference>
<evidence type="ECO:0000313" key="1">
    <source>
        <dbReference type="EMBL" id="KAK5245440.1"/>
    </source>
</evidence>
<sequence length="132" mass="14623">RIAAILGDLTFTLTRRVFLTKTSQVAPTVPSWSYLASYFYGTPVAGTFHASDIQKAYGQTPDFPSMSIQAYYLSFINTMDPNKGTVGQISWPQWSAGKQLLNFNELINTLLPDSFRSTSYDFIAANAAVLHV</sequence>
<comment type="caution">
    <text evidence="1">The sequence shown here is derived from an EMBL/GenBank/DDBJ whole genome shotgun (WGS) entry which is preliminary data.</text>
</comment>
<accession>A0ABR0LVF9</accession>
<evidence type="ECO:0000313" key="2">
    <source>
        <dbReference type="Proteomes" id="UP001357485"/>
    </source>
</evidence>
<evidence type="ECO:0008006" key="3">
    <source>
        <dbReference type="Google" id="ProtNLM"/>
    </source>
</evidence>
<protein>
    <recommendedName>
        <fullName evidence="3">Carboxylesterase type B domain-containing protein</fullName>
    </recommendedName>
</protein>
<organism evidence="1 2">
    <name type="scientific">Cryomyces antarcticus</name>
    <dbReference type="NCBI Taxonomy" id="329879"/>
    <lineage>
        <taxon>Eukaryota</taxon>
        <taxon>Fungi</taxon>
        <taxon>Dikarya</taxon>
        <taxon>Ascomycota</taxon>
        <taxon>Pezizomycotina</taxon>
        <taxon>Dothideomycetes</taxon>
        <taxon>Dothideomycetes incertae sedis</taxon>
        <taxon>Cryomyces</taxon>
    </lineage>
</organism>
<proteinExistence type="predicted"/>
<dbReference type="Gene3D" id="3.40.50.1820">
    <property type="entry name" value="alpha/beta hydrolase"/>
    <property type="match status" value="1"/>
</dbReference>
<gene>
    <name evidence="1" type="ORF">LTR16_007311</name>
</gene>
<feature type="non-terminal residue" evidence="1">
    <location>
        <position position="1"/>
    </location>
</feature>
<keyword evidence="2" id="KW-1185">Reference proteome</keyword>